<dbReference type="NCBIfam" id="TIGR00229">
    <property type="entry name" value="sensory_box"/>
    <property type="match status" value="1"/>
</dbReference>
<dbReference type="InterPro" id="IPR000780">
    <property type="entry name" value="CheR_MeTrfase"/>
</dbReference>
<dbReference type="InterPro" id="IPR022642">
    <property type="entry name" value="CheR_C"/>
</dbReference>
<feature type="region of interest" description="Disordered" evidence="3">
    <location>
        <begin position="1"/>
        <end position="24"/>
    </location>
</feature>
<dbReference type="PRINTS" id="PR00996">
    <property type="entry name" value="CHERMTFRASE"/>
</dbReference>
<protein>
    <submittedName>
        <fullName evidence="6">PAS domain S-box protein</fullName>
    </submittedName>
</protein>
<evidence type="ECO:0000256" key="2">
    <source>
        <dbReference type="SAM" id="Coils"/>
    </source>
</evidence>
<dbReference type="Pfam" id="PF03705">
    <property type="entry name" value="CheR_N"/>
    <property type="match status" value="1"/>
</dbReference>
<organism evidence="6">
    <name type="scientific">Desulfatirhabdium butyrativorans</name>
    <dbReference type="NCBI Taxonomy" id="340467"/>
    <lineage>
        <taxon>Bacteria</taxon>
        <taxon>Pseudomonadati</taxon>
        <taxon>Thermodesulfobacteriota</taxon>
        <taxon>Desulfobacteria</taxon>
        <taxon>Desulfobacterales</taxon>
        <taxon>Desulfatirhabdiaceae</taxon>
        <taxon>Desulfatirhabdium</taxon>
    </lineage>
</organism>
<dbReference type="InterPro" id="IPR035909">
    <property type="entry name" value="CheB_C"/>
</dbReference>
<dbReference type="Gene3D" id="3.30.450.20">
    <property type="entry name" value="PAS domain"/>
    <property type="match status" value="3"/>
</dbReference>
<keyword evidence="2" id="KW-0175">Coiled coil</keyword>
<dbReference type="InterPro" id="IPR035965">
    <property type="entry name" value="PAS-like_dom_sf"/>
</dbReference>
<dbReference type="InterPro" id="IPR000673">
    <property type="entry name" value="Sig_transdc_resp-reg_Me-estase"/>
</dbReference>
<dbReference type="InterPro" id="IPR029063">
    <property type="entry name" value="SAM-dependent_MTases_sf"/>
</dbReference>
<evidence type="ECO:0000313" key="6">
    <source>
        <dbReference type="EMBL" id="HGU31578.1"/>
    </source>
</evidence>
<keyword evidence="1" id="KW-0378">Hydrolase</keyword>
<dbReference type="GO" id="GO:0008984">
    <property type="term" value="F:protein-glutamate methylesterase activity"/>
    <property type="evidence" value="ECO:0007669"/>
    <property type="project" value="InterPro"/>
</dbReference>
<dbReference type="SUPFAM" id="SSF53335">
    <property type="entry name" value="S-adenosyl-L-methionine-dependent methyltransferases"/>
    <property type="match status" value="1"/>
</dbReference>
<dbReference type="SUPFAM" id="SSF55785">
    <property type="entry name" value="PYP-like sensor domain (PAS domain)"/>
    <property type="match status" value="2"/>
</dbReference>
<feature type="domain" description="CheR-type methyltransferase" evidence="5">
    <location>
        <begin position="302"/>
        <end position="573"/>
    </location>
</feature>
<dbReference type="SMART" id="SM00138">
    <property type="entry name" value="MeTrc"/>
    <property type="match status" value="1"/>
</dbReference>
<evidence type="ECO:0000259" key="4">
    <source>
        <dbReference type="PROSITE" id="PS50122"/>
    </source>
</evidence>
<feature type="domain" description="CheB-type methylesterase" evidence="4">
    <location>
        <begin position="110"/>
        <end position="296"/>
    </location>
</feature>
<dbReference type="GO" id="GO:0008757">
    <property type="term" value="F:S-adenosylmethionine-dependent methyltransferase activity"/>
    <property type="evidence" value="ECO:0007669"/>
    <property type="project" value="InterPro"/>
</dbReference>
<feature type="active site" evidence="1">
    <location>
        <position position="146"/>
    </location>
</feature>
<feature type="active site" evidence="1">
    <location>
        <position position="238"/>
    </location>
</feature>
<gene>
    <name evidence="6" type="ORF">ENS29_01830</name>
</gene>
<dbReference type="SUPFAM" id="SSF52738">
    <property type="entry name" value="Methylesterase CheB, C-terminal domain"/>
    <property type="match status" value="1"/>
</dbReference>
<dbReference type="Pfam" id="PF08448">
    <property type="entry name" value="PAS_4"/>
    <property type="match status" value="1"/>
</dbReference>
<dbReference type="Gene3D" id="3.40.50.150">
    <property type="entry name" value="Vaccinia Virus protein VP39"/>
    <property type="match status" value="1"/>
</dbReference>
<dbReference type="PANTHER" id="PTHR24422">
    <property type="entry name" value="CHEMOTAXIS PROTEIN METHYLTRANSFERASE"/>
    <property type="match status" value="1"/>
</dbReference>
<name>A0A7C4RSH9_9BACT</name>
<dbReference type="EMBL" id="DSUH01000041">
    <property type="protein sequence ID" value="HGU31578.1"/>
    <property type="molecule type" value="Genomic_DNA"/>
</dbReference>
<dbReference type="CDD" id="cd00130">
    <property type="entry name" value="PAS"/>
    <property type="match status" value="1"/>
</dbReference>
<dbReference type="SUPFAM" id="SSF47757">
    <property type="entry name" value="Chemotaxis receptor methyltransferase CheR, N-terminal domain"/>
    <property type="match status" value="1"/>
</dbReference>
<dbReference type="GO" id="GO:0005737">
    <property type="term" value="C:cytoplasm"/>
    <property type="evidence" value="ECO:0007669"/>
    <property type="project" value="InterPro"/>
</dbReference>
<evidence type="ECO:0000256" key="3">
    <source>
        <dbReference type="SAM" id="MobiDB-lite"/>
    </source>
</evidence>
<keyword evidence="1" id="KW-0145">Chemotaxis</keyword>
<dbReference type="Pfam" id="PF01339">
    <property type="entry name" value="CheB_methylest"/>
    <property type="match status" value="1"/>
</dbReference>
<dbReference type="AlphaFoldDB" id="A0A7C4RSH9"/>
<evidence type="ECO:0000259" key="5">
    <source>
        <dbReference type="PROSITE" id="PS50123"/>
    </source>
</evidence>
<dbReference type="SMART" id="SM00091">
    <property type="entry name" value="PAS"/>
    <property type="match status" value="3"/>
</dbReference>
<dbReference type="GO" id="GO:0006935">
    <property type="term" value="P:chemotaxis"/>
    <property type="evidence" value="ECO:0007669"/>
    <property type="project" value="UniProtKB-UniRule"/>
</dbReference>
<dbReference type="GO" id="GO:0000156">
    <property type="term" value="F:phosphorelay response regulator activity"/>
    <property type="evidence" value="ECO:0007669"/>
    <property type="project" value="InterPro"/>
</dbReference>
<proteinExistence type="predicted"/>
<evidence type="ECO:0000256" key="1">
    <source>
        <dbReference type="PROSITE-ProRule" id="PRU00050"/>
    </source>
</evidence>
<dbReference type="InterPro" id="IPR000014">
    <property type="entry name" value="PAS"/>
</dbReference>
<feature type="region of interest" description="Disordered" evidence="3">
    <location>
        <begin position="75"/>
        <end position="104"/>
    </location>
</feature>
<dbReference type="PROSITE" id="PS50122">
    <property type="entry name" value="CHEB"/>
    <property type="match status" value="1"/>
</dbReference>
<dbReference type="Gene3D" id="3.40.50.180">
    <property type="entry name" value="Methylesterase CheB, C-terminal domain"/>
    <property type="match status" value="1"/>
</dbReference>
<dbReference type="Pfam" id="PF01739">
    <property type="entry name" value="CheR"/>
    <property type="match status" value="1"/>
</dbReference>
<dbReference type="PANTHER" id="PTHR24422:SF27">
    <property type="entry name" value="PROTEIN-GLUTAMATE O-METHYLTRANSFERASE"/>
    <property type="match status" value="1"/>
</dbReference>
<dbReference type="InterPro" id="IPR013656">
    <property type="entry name" value="PAS_4"/>
</dbReference>
<dbReference type="InterPro" id="IPR022641">
    <property type="entry name" value="CheR_N"/>
</dbReference>
<feature type="active site" evidence="1">
    <location>
        <position position="119"/>
    </location>
</feature>
<dbReference type="CDD" id="cd16434">
    <property type="entry name" value="CheB-CheR_fusion"/>
    <property type="match status" value="1"/>
</dbReference>
<accession>A0A7C4RSH9</accession>
<dbReference type="Pfam" id="PF13596">
    <property type="entry name" value="PAS_10"/>
    <property type="match status" value="1"/>
</dbReference>
<feature type="coiled-coil region" evidence="2">
    <location>
        <begin position="744"/>
        <end position="813"/>
    </location>
</feature>
<sequence>MTTPEISPCRSDGAPRRISIGSSDRSDFLRSWPFWKQGQNSSGCLSATEGGFGCRTRRGKDCFVWIKGTPMNQKTLAEPSSASHMPVPEVPDPAEPSDGDRDRSSSSLFPLLYVGIGASAGGLEAIESFFTHMPEDSGMAFIVIQHLSPDYKSLMVELLSKKTRMPVYRAQEGMQVEANSIYLIQPKKNLTIFHGKLLLNDPDPNKGLNLPIDIFFRSLAEDQSEKAVGIVLSGTGSDGMRGVRFIKEAGGMVIVQSEQSAKFDGMPRSAISTGLADFILDPEEMPDRLLAIVKYPRLKVREAAANVLPEDSELDRIFSLLRDECKVDFTHYKPSTILRRIERRMTINQIATLKEYALFVGASGSEIQALFHELLIGVTSFFRDAEAFQELHDRWLPDLFSRIDNREVRFWVPGCSTGEEAYSLAILCQEVMERMGRRLSVKIFATDVDRDAIQKAGSGIFHASAANDIPPEYLGKYFHVGPNEIHISRTIREMVVFAQHNLVKDPPFTNIDLISCRNLLIYLQPVLQKKVLEFFVFSLNAGGILFMGKSEGTGDLSDYFDALHHKYKIYRAQGKRLPMLQTSEIMMGQRIPMKAPMEPHYPRLKRYHDEERVLERFLQAMASDYVLAAIVVNRHFELLHSIGEIGRFLHLPSGRMQNDVVKMAVPEIAIPLATGLQRVLDRQEPITYSHVRIDEADARLSVQIRIKPLPARKGQEVLLAVFFDKEREIETTETSDHAVVYDMGKEVRQRIQDLEQEVQFVRENLQATIEELETSNEELQAANEELLASNEELHSTNEELQSVNEELHTVNAEHQLKIMELTEVTNDLNNLMESTRIAALFLDEDLNIRKFTPVLKHLFHIRETDIGRPIDVIEHNGLQVPYRNWVKQVTESMKPMETQVQDRSGQWYLLRIVPYRIGPKSFSGVILSFVNISRMKEVEREAERHRMRLDEVALLAATGYWEIDREAACMELSPSILDLLGMKHKAPLSLETWIDRLHPDDRNRFQGLIADPSSKGFDEMFRFINEEAGRLLYWIRLIGRRDSRRPGWIGGAIQEMTHVMEMKQALAESENRYQELFEHIGSGVIVLQAIDAEGTDFIVVDCNPSAQAISGFGEADAKGKPIARVIPDTQTNGLIDMIRHVYHTGNTVRFPVLPYGEQERRQWLEHSLYRLSSKHVVLVYDDVTERVCRAGVPKGDPHE</sequence>
<comment type="caution">
    <text evidence="6">The sequence shown here is derived from an EMBL/GenBank/DDBJ whole genome shotgun (WGS) entry which is preliminary data.</text>
</comment>
<reference evidence="6" key="1">
    <citation type="journal article" date="2020" name="mSystems">
        <title>Genome- and Community-Level Interaction Insights into Carbon Utilization and Element Cycling Functions of Hydrothermarchaeota in Hydrothermal Sediment.</title>
        <authorList>
            <person name="Zhou Z."/>
            <person name="Liu Y."/>
            <person name="Xu W."/>
            <person name="Pan J."/>
            <person name="Luo Z.H."/>
            <person name="Li M."/>
        </authorList>
    </citation>
    <scope>NUCLEOTIDE SEQUENCE [LARGE SCALE GENOMIC DNA]</scope>
    <source>
        <strain evidence="6">SpSt-477</strain>
    </source>
</reference>
<dbReference type="PROSITE" id="PS50123">
    <property type="entry name" value="CHER"/>
    <property type="match status" value="1"/>
</dbReference>
<dbReference type="InterPro" id="IPR050903">
    <property type="entry name" value="Bact_Chemotaxis_MeTrfase"/>
</dbReference>